<dbReference type="EMBL" id="BAYM01000042">
    <property type="protein sequence ID" value="GAN36112.1"/>
    <property type="molecule type" value="Genomic_DNA"/>
</dbReference>
<dbReference type="AlphaFoldDB" id="A0A0C9Q8B7"/>
<accession>A0A0C9Q8B7</accession>
<evidence type="ECO:0000313" key="2">
    <source>
        <dbReference type="EMBL" id="GAN36112.1"/>
    </source>
</evidence>
<dbReference type="SUPFAM" id="SSF48452">
    <property type="entry name" value="TPR-like"/>
    <property type="match status" value="1"/>
</dbReference>
<dbReference type="PROSITE" id="PS50005">
    <property type="entry name" value="TPR"/>
    <property type="match status" value="1"/>
</dbReference>
<comment type="caution">
    <text evidence="2">The sequence shown here is derived from an EMBL/GenBank/DDBJ whole genome shotgun (WGS) entry which is preliminary data.</text>
</comment>
<dbReference type="Proteomes" id="UP000032552">
    <property type="component" value="Unassembled WGS sequence"/>
</dbReference>
<dbReference type="Gene3D" id="1.25.40.10">
    <property type="entry name" value="Tetratricopeptide repeat domain"/>
    <property type="match status" value="1"/>
</dbReference>
<name>A0A0C9Q8B7_LACPA</name>
<feature type="repeat" description="TPR" evidence="1">
    <location>
        <begin position="10"/>
        <end position="43"/>
    </location>
</feature>
<dbReference type="InterPro" id="IPR019734">
    <property type="entry name" value="TPR_rpt"/>
</dbReference>
<reference evidence="3" key="1">
    <citation type="submission" date="2014-05" db="EMBL/GenBank/DDBJ databases">
        <title>Whole genome sequencing of Lactobacillus casei NRIC0644.</title>
        <authorList>
            <person name="Atarashi H."/>
            <person name="Yoshida Y."/>
            <person name="Fujimura S."/>
            <person name="Tanaka N."/>
            <person name="Shiwa Y."/>
            <person name="Yoshikawa H."/>
            <person name="Okada S."/>
            <person name="Nakagawa J."/>
        </authorList>
    </citation>
    <scope>NUCLEOTIDE SEQUENCE [LARGE SCALE GENOMIC DNA]</scope>
    <source>
        <strain evidence="3">NRIC0644</strain>
    </source>
</reference>
<evidence type="ECO:0000313" key="3">
    <source>
        <dbReference type="Proteomes" id="UP000032552"/>
    </source>
</evidence>
<gene>
    <name evidence="2" type="ORF">LC0644_0701</name>
</gene>
<evidence type="ECO:0000256" key="1">
    <source>
        <dbReference type="PROSITE-ProRule" id="PRU00339"/>
    </source>
</evidence>
<dbReference type="SMART" id="SM00028">
    <property type="entry name" value="TPR"/>
    <property type="match status" value="1"/>
</dbReference>
<keyword evidence="1" id="KW-0802">TPR repeat</keyword>
<proteinExistence type="predicted"/>
<dbReference type="Pfam" id="PF13414">
    <property type="entry name" value="TPR_11"/>
    <property type="match status" value="1"/>
</dbReference>
<dbReference type="InterPro" id="IPR011990">
    <property type="entry name" value="TPR-like_helical_dom_sf"/>
</dbReference>
<protein>
    <submittedName>
        <fullName evidence="2">Uncharacterized protein</fullName>
    </submittedName>
</protein>
<organism evidence="2 3">
    <name type="scientific">Lacticaseibacillus paracasei NRIC 0644</name>
    <dbReference type="NCBI Taxonomy" id="1435038"/>
    <lineage>
        <taxon>Bacteria</taxon>
        <taxon>Bacillati</taxon>
        <taxon>Bacillota</taxon>
        <taxon>Bacilli</taxon>
        <taxon>Lactobacillales</taxon>
        <taxon>Lactobacillaceae</taxon>
        <taxon>Lacticaseibacillus</taxon>
    </lineage>
</organism>
<sequence length="70" mass="7851">MTMSSNDNNADHFNIQGNALVENGQYSEAISEYRRAITLNSKNAAYYNNLGGHITQTNNTQKQSQNIDKQ</sequence>